<protein>
    <submittedName>
        <fullName evidence="6">LysR family transcriptional regulator</fullName>
    </submittedName>
</protein>
<comment type="caution">
    <text evidence="6">The sequence shown here is derived from an EMBL/GenBank/DDBJ whole genome shotgun (WGS) entry which is preliminary data.</text>
</comment>
<dbReference type="EMBL" id="JACOPP010000002">
    <property type="protein sequence ID" value="MBC5732486.1"/>
    <property type="molecule type" value="Genomic_DNA"/>
</dbReference>
<reference evidence="6" key="1">
    <citation type="submission" date="2020-08" db="EMBL/GenBank/DDBJ databases">
        <title>Genome public.</title>
        <authorList>
            <person name="Liu C."/>
            <person name="Sun Q."/>
        </authorList>
    </citation>
    <scope>NUCLEOTIDE SEQUENCE</scope>
    <source>
        <strain evidence="6">NSJ-51</strain>
    </source>
</reference>
<dbReference type="Gene3D" id="3.40.190.10">
    <property type="entry name" value="Periplasmic binding protein-like II"/>
    <property type="match status" value="2"/>
</dbReference>
<dbReference type="FunFam" id="1.10.10.10:FF:000001">
    <property type="entry name" value="LysR family transcriptional regulator"/>
    <property type="match status" value="1"/>
</dbReference>
<dbReference type="GO" id="GO:0003677">
    <property type="term" value="F:DNA binding"/>
    <property type="evidence" value="ECO:0007669"/>
    <property type="project" value="UniProtKB-KW"/>
</dbReference>
<dbReference type="PROSITE" id="PS50931">
    <property type="entry name" value="HTH_LYSR"/>
    <property type="match status" value="1"/>
</dbReference>
<organism evidence="6 7">
    <name type="scientific">Lawsonibacter hominis</name>
    <dbReference type="NCBI Taxonomy" id="2763053"/>
    <lineage>
        <taxon>Bacteria</taxon>
        <taxon>Bacillati</taxon>
        <taxon>Bacillota</taxon>
        <taxon>Clostridia</taxon>
        <taxon>Eubacteriales</taxon>
        <taxon>Oscillospiraceae</taxon>
        <taxon>Lawsonibacter</taxon>
    </lineage>
</organism>
<accession>A0A8J6M7N5</accession>
<evidence type="ECO:0000313" key="6">
    <source>
        <dbReference type="EMBL" id="MBC5732486.1"/>
    </source>
</evidence>
<dbReference type="AlphaFoldDB" id="A0A8J6M7N5"/>
<dbReference type="Pfam" id="PF00126">
    <property type="entry name" value="HTH_1"/>
    <property type="match status" value="1"/>
</dbReference>
<keyword evidence="3" id="KW-0238">DNA-binding</keyword>
<evidence type="ECO:0000259" key="5">
    <source>
        <dbReference type="PROSITE" id="PS50931"/>
    </source>
</evidence>
<evidence type="ECO:0000313" key="7">
    <source>
        <dbReference type="Proteomes" id="UP000661435"/>
    </source>
</evidence>
<dbReference type="SUPFAM" id="SSF46785">
    <property type="entry name" value="Winged helix' DNA-binding domain"/>
    <property type="match status" value="1"/>
</dbReference>
<dbReference type="GO" id="GO:0003700">
    <property type="term" value="F:DNA-binding transcription factor activity"/>
    <property type="evidence" value="ECO:0007669"/>
    <property type="project" value="InterPro"/>
</dbReference>
<keyword evidence="4" id="KW-0804">Transcription</keyword>
<dbReference type="PANTHER" id="PTHR30346">
    <property type="entry name" value="TRANSCRIPTIONAL DUAL REGULATOR HCAR-RELATED"/>
    <property type="match status" value="1"/>
</dbReference>
<dbReference type="Pfam" id="PF03466">
    <property type="entry name" value="LysR_substrate"/>
    <property type="match status" value="1"/>
</dbReference>
<evidence type="ECO:0000256" key="4">
    <source>
        <dbReference type="ARBA" id="ARBA00023163"/>
    </source>
</evidence>
<dbReference type="InterPro" id="IPR036390">
    <property type="entry name" value="WH_DNA-bd_sf"/>
</dbReference>
<dbReference type="Proteomes" id="UP000661435">
    <property type="component" value="Unassembled WGS sequence"/>
</dbReference>
<sequence length="299" mass="33403">MNQLQIEYFLAVARNRSFTRTAQELYVTQPAISRQISSLEAELGFTLFDRTSKKTSLTAAGILFYNYFTRCRESFSATVEQARQANNAQAGVVAVGCPSGWDVSGFFPELIQRFRSSYPNVGLTMESRDFLALIEALKAERLDVVMTIDHAAEKNPALAVQRLTEIPRIILYSARSPQAALASPKPADFRDETFVVVVDDDANRTCALVREYCAQYGFIPKLQIVPTIESMVLWVQNGMGVAVMDGWAREVTNDAFRYITLDSSHEVILVWRKATQNPAVPLLVNELTRLAQFRVSGAS</sequence>
<evidence type="ECO:0000256" key="3">
    <source>
        <dbReference type="ARBA" id="ARBA00023125"/>
    </source>
</evidence>
<dbReference type="GO" id="GO:0032993">
    <property type="term" value="C:protein-DNA complex"/>
    <property type="evidence" value="ECO:0007669"/>
    <property type="project" value="TreeGrafter"/>
</dbReference>
<dbReference type="Gene3D" id="1.10.10.10">
    <property type="entry name" value="Winged helix-like DNA-binding domain superfamily/Winged helix DNA-binding domain"/>
    <property type="match status" value="1"/>
</dbReference>
<dbReference type="InterPro" id="IPR005119">
    <property type="entry name" value="LysR_subst-bd"/>
</dbReference>
<name>A0A8J6M7N5_9FIRM</name>
<dbReference type="PRINTS" id="PR00039">
    <property type="entry name" value="HTHLYSR"/>
</dbReference>
<dbReference type="RefSeq" id="WP_186906388.1">
    <property type="nucleotide sequence ID" value="NZ_JACOPP010000002.1"/>
</dbReference>
<comment type="similarity">
    <text evidence="1">Belongs to the LysR transcriptional regulatory family.</text>
</comment>
<proteinExistence type="inferred from homology"/>
<dbReference type="SUPFAM" id="SSF53850">
    <property type="entry name" value="Periplasmic binding protein-like II"/>
    <property type="match status" value="1"/>
</dbReference>
<keyword evidence="7" id="KW-1185">Reference proteome</keyword>
<dbReference type="PANTHER" id="PTHR30346:SF28">
    <property type="entry name" value="HTH-TYPE TRANSCRIPTIONAL REGULATOR CYNR"/>
    <property type="match status" value="1"/>
</dbReference>
<feature type="domain" description="HTH lysR-type" evidence="5">
    <location>
        <begin position="1"/>
        <end position="58"/>
    </location>
</feature>
<evidence type="ECO:0000256" key="2">
    <source>
        <dbReference type="ARBA" id="ARBA00023015"/>
    </source>
</evidence>
<dbReference type="CDD" id="cd08414">
    <property type="entry name" value="PBP2_LTTR_aromatics_like"/>
    <property type="match status" value="1"/>
</dbReference>
<gene>
    <name evidence="6" type="ORF">H8S57_01930</name>
</gene>
<evidence type="ECO:0000256" key="1">
    <source>
        <dbReference type="ARBA" id="ARBA00009437"/>
    </source>
</evidence>
<dbReference type="InterPro" id="IPR036388">
    <property type="entry name" value="WH-like_DNA-bd_sf"/>
</dbReference>
<keyword evidence="2" id="KW-0805">Transcription regulation</keyword>
<dbReference type="InterPro" id="IPR000847">
    <property type="entry name" value="LysR_HTH_N"/>
</dbReference>